<keyword evidence="2" id="KW-1185">Reference proteome</keyword>
<protein>
    <submittedName>
        <fullName evidence="1">Uncharacterized protein</fullName>
    </submittedName>
</protein>
<dbReference type="InParanoid" id="C4JTW7"/>
<gene>
    <name evidence="1" type="ORF">UREG_05906</name>
</gene>
<name>C4JTW7_UNCRE</name>
<dbReference type="OMA" id="AWFRLYD"/>
<dbReference type="OrthoDB" id="4463410at2759"/>
<dbReference type="EMBL" id="CH476617">
    <property type="protein sequence ID" value="EEP81064.1"/>
    <property type="molecule type" value="Genomic_DNA"/>
</dbReference>
<reference evidence="2" key="1">
    <citation type="journal article" date="2009" name="Genome Res.">
        <title>Comparative genomic analyses of the human fungal pathogens Coccidioides and their relatives.</title>
        <authorList>
            <person name="Sharpton T.J."/>
            <person name="Stajich J.E."/>
            <person name="Rounsley S.D."/>
            <person name="Gardner M.J."/>
            <person name="Wortman J.R."/>
            <person name="Jordar V.S."/>
            <person name="Maiti R."/>
            <person name="Kodira C.D."/>
            <person name="Neafsey D.E."/>
            <person name="Zeng Q."/>
            <person name="Hung C.-Y."/>
            <person name="McMahan C."/>
            <person name="Muszewska A."/>
            <person name="Grynberg M."/>
            <person name="Mandel M.A."/>
            <person name="Kellner E.M."/>
            <person name="Barker B.M."/>
            <person name="Galgiani J.N."/>
            <person name="Orbach M.J."/>
            <person name="Kirkland T.N."/>
            <person name="Cole G.T."/>
            <person name="Henn M.R."/>
            <person name="Birren B.W."/>
            <person name="Taylor J.W."/>
        </authorList>
    </citation>
    <scope>NUCLEOTIDE SEQUENCE [LARGE SCALE GENOMIC DNA]</scope>
    <source>
        <strain evidence="2">UAMH 1704</strain>
    </source>
</reference>
<organism evidence="1 2">
    <name type="scientific">Uncinocarpus reesii (strain UAMH 1704)</name>
    <dbReference type="NCBI Taxonomy" id="336963"/>
    <lineage>
        <taxon>Eukaryota</taxon>
        <taxon>Fungi</taxon>
        <taxon>Dikarya</taxon>
        <taxon>Ascomycota</taxon>
        <taxon>Pezizomycotina</taxon>
        <taxon>Eurotiomycetes</taxon>
        <taxon>Eurotiomycetidae</taxon>
        <taxon>Onygenales</taxon>
        <taxon>Onygenaceae</taxon>
        <taxon>Uncinocarpus</taxon>
    </lineage>
</organism>
<accession>C4JTW7</accession>
<dbReference type="Proteomes" id="UP000002058">
    <property type="component" value="Unassembled WGS sequence"/>
</dbReference>
<dbReference type="RefSeq" id="XP_002585217.1">
    <property type="nucleotide sequence ID" value="XM_002585171.1"/>
</dbReference>
<dbReference type="eggNOG" id="ENOG502SQPC">
    <property type="taxonomic scope" value="Eukaryota"/>
</dbReference>
<dbReference type="VEuPathDB" id="FungiDB:UREG_05906"/>
<evidence type="ECO:0000313" key="1">
    <source>
        <dbReference type="EMBL" id="EEP81064.1"/>
    </source>
</evidence>
<dbReference type="GeneID" id="8444299"/>
<dbReference type="AlphaFoldDB" id="C4JTW7"/>
<evidence type="ECO:0000313" key="2">
    <source>
        <dbReference type="Proteomes" id="UP000002058"/>
    </source>
</evidence>
<dbReference type="KEGG" id="ure:UREG_05906"/>
<sequence>MTWEISDFRVRTTTPSQESDVLYANGRMQVAVCISIKAINKDTGTRYKLSQAELDSSQLVDYYNSSKTLQGDWSYSSQENEFTHTLAVGMSVSDSAPKDTPTYGSFEEGPQEKCYWVSTTKADNKHIGACITQPDGTVISTSDPDYKSQVTLTGKTPIYYTTDNTTQVSKETDSGQYKANLVRGSRSTPADGHWKQYNYYVSTNVHQLLKANIYGYDESGNTNPHHDSRMSHSFAYAPNDNYLNLCFIWDYGPPSSTTAGLHYEGTTTVAGQNYKYKADACANIGVNQQERHLCLTHLRFNAGVNTWGDKWHVGCWFELYDIFGNTGTMSVKWDDKAIVFRDGKP</sequence>
<dbReference type="HOGENOM" id="CLU_804592_0_0_1"/>
<proteinExistence type="predicted"/>